<dbReference type="Proteomes" id="UP001642540">
    <property type="component" value="Unassembled WGS sequence"/>
</dbReference>
<name>A0ABP1S968_9HEXA</name>
<feature type="compositionally biased region" description="Acidic residues" evidence="1">
    <location>
        <begin position="226"/>
        <end position="246"/>
    </location>
</feature>
<accession>A0ABP1S968</accession>
<keyword evidence="2" id="KW-0732">Signal</keyword>
<gene>
    <name evidence="3" type="ORF">ODALV1_LOCUS31230</name>
</gene>
<evidence type="ECO:0000256" key="2">
    <source>
        <dbReference type="SAM" id="SignalP"/>
    </source>
</evidence>
<evidence type="ECO:0000313" key="3">
    <source>
        <dbReference type="EMBL" id="CAL8147760.1"/>
    </source>
</evidence>
<evidence type="ECO:0000313" key="4">
    <source>
        <dbReference type="Proteomes" id="UP001642540"/>
    </source>
</evidence>
<feature type="compositionally biased region" description="Polar residues" evidence="1">
    <location>
        <begin position="252"/>
        <end position="263"/>
    </location>
</feature>
<proteinExistence type="predicted"/>
<evidence type="ECO:0000256" key="1">
    <source>
        <dbReference type="SAM" id="MobiDB-lite"/>
    </source>
</evidence>
<feature type="signal peptide" evidence="2">
    <location>
        <begin position="1"/>
        <end position="18"/>
    </location>
</feature>
<sequence length="653" mass="73630">MSKTVVLILLYCFTVAYSGKLELHSKDGQKIVLGGEQCDSGAIFNQNKDFYCACVTGLWVLFEDNCERAHSYVGGMDGECFPINSMTIRKVTLLSPLGAQLPHSAAVALDKDSKSIGIKLIGSKAGTLHFVPPENPIVIIIGTQAWRLPSKNKCLRPLKPKGEATEICIFNHETEAEYPLEEGCLSGDKVLSPITCMTYFMASEMAQKNPKSCNFEKKTRVKRDDDEVEGYTEEPTEVIPMEDETAGWEPNANHNNGNGQGDFTTEAPPHPPKPKNKPLGRTLPTGNEDEDENDDDNKPGSRPQGRVFLNAIQTLGNSTPPEVSLYNTSIYDENHNLTVTLTHPKMNSELWNYMTVRAQDLLGIRSPKKDLLDSPAFLFLDICKEILQNVCPTHYVRPEHFDLAVGTFISLQRNRLQFVDTFVDLGTKERIENSLRACMENKTVTYPFLERTPNGKPCPGHELIEHGQFEAFGKRMHTYMTTKYSGLMQEPIVETVWKIFVHGHSACYSHFRYNLNDHHRFTTIMLNLFTNDVSDIWLTGEPLKSDIYAGFLGDARDLIMSIDYCTVMSRMESEYPWDLPRPGKDGATTLRRRKREAGNPTNEHECLQEMDARDICPSETGFRESDYDDYSESLDLGNEDSMNLDLDLSNDLL</sequence>
<comment type="caution">
    <text evidence="3">The sequence shown here is derived from an EMBL/GenBank/DDBJ whole genome shotgun (WGS) entry which is preliminary data.</text>
</comment>
<keyword evidence="4" id="KW-1185">Reference proteome</keyword>
<dbReference type="EMBL" id="CAXLJM020000166">
    <property type="protein sequence ID" value="CAL8147760.1"/>
    <property type="molecule type" value="Genomic_DNA"/>
</dbReference>
<organism evidence="3 4">
    <name type="scientific">Orchesella dallaii</name>
    <dbReference type="NCBI Taxonomy" id="48710"/>
    <lineage>
        <taxon>Eukaryota</taxon>
        <taxon>Metazoa</taxon>
        <taxon>Ecdysozoa</taxon>
        <taxon>Arthropoda</taxon>
        <taxon>Hexapoda</taxon>
        <taxon>Collembola</taxon>
        <taxon>Entomobryomorpha</taxon>
        <taxon>Entomobryoidea</taxon>
        <taxon>Orchesellidae</taxon>
        <taxon>Orchesellinae</taxon>
        <taxon>Orchesella</taxon>
    </lineage>
</organism>
<reference evidence="3 4" key="1">
    <citation type="submission" date="2024-08" db="EMBL/GenBank/DDBJ databases">
        <authorList>
            <person name="Cucini C."/>
            <person name="Frati F."/>
        </authorList>
    </citation>
    <scope>NUCLEOTIDE SEQUENCE [LARGE SCALE GENOMIC DNA]</scope>
</reference>
<feature type="region of interest" description="Disordered" evidence="1">
    <location>
        <begin position="218"/>
        <end position="304"/>
    </location>
</feature>
<feature type="chain" id="PRO_5046688741" evidence="2">
    <location>
        <begin position="19"/>
        <end position="653"/>
    </location>
</feature>
<protein>
    <submittedName>
        <fullName evidence="3">Uncharacterized protein</fullName>
    </submittedName>
</protein>
<feature type="region of interest" description="Disordered" evidence="1">
    <location>
        <begin position="579"/>
        <end position="605"/>
    </location>
</feature>